<dbReference type="EMBL" id="JAIRBM010000018">
    <property type="protein sequence ID" value="MBZ6078395.1"/>
    <property type="molecule type" value="Genomic_DNA"/>
</dbReference>
<dbReference type="RefSeq" id="WP_224315148.1">
    <property type="nucleotide sequence ID" value="NZ_JAIRBM010000018.1"/>
</dbReference>
<comment type="caution">
    <text evidence="1">The sequence shown here is derived from an EMBL/GenBank/DDBJ whole genome shotgun (WGS) entry which is preliminary data.</text>
</comment>
<reference evidence="1 2" key="1">
    <citation type="submission" date="2021-09" db="EMBL/GenBank/DDBJ databases">
        <title>The complete genome sequence of a new microorganism.</title>
        <authorList>
            <person name="Zi Z."/>
        </authorList>
    </citation>
    <scope>NUCLEOTIDE SEQUENCE [LARGE SCALE GENOMIC DNA]</scope>
    <source>
        <strain evidence="1 2">WGZ8</strain>
    </source>
</reference>
<evidence type="ECO:0000313" key="1">
    <source>
        <dbReference type="EMBL" id="MBZ6078395.1"/>
    </source>
</evidence>
<proteinExistence type="predicted"/>
<sequence length="76" mass="8246">MALAPSPEGLLIGAKQLFGFRRVLSVPGYPINPEHLTRYALLDLGDLSINLIEVFALFPNLGHSATDCVPDCGRRP</sequence>
<accession>A0ABS7VS84</accession>
<keyword evidence="2" id="KW-1185">Reference proteome</keyword>
<organism evidence="1 2">
    <name type="scientific">Microvirga puerhi</name>
    <dbReference type="NCBI Taxonomy" id="2876078"/>
    <lineage>
        <taxon>Bacteria</taxon>
        <taxon>Pseudomonadati</taxon>
        <taxon>Pseudomonadota</taxon>
        <taxon>Alphaproteobacteria</taxon>
        <taxon>Hyphomicrobiales</taxon>
        <taxon>Methylobacteriaceae</taxon>
        <taxon>Microvirga</taxon>
    </lineage>
</organism>
<gene>
    <name evidence="1" type="ORF">K9B37_19230</name>
</gene>
<name>A0ABS7VS84_9HYPH</name>
<protein>
    <submittedName>
        <fullName evidence="1">Uncharacterized protein</fullName>
    </submittedName>
</protein>
<dbReference type="Proteomes" id="UP000704176">
    <property type="component" value="Unassembled WGS sequence"/>
</dbReference>
<evidence type="ECO:0000313" key="2">
    <source>
        <dbReference type="Proteomes" id="UP000704176"/>
    </source>
</evidence>